<proteinExistence type="predicted"/>
<protein>
    <recommendedName>
        <fullName evidence="4">ATP-binding protein</fullName>
    </recommendedName>
</protein>
<comment type="caution">
    <text evidence="2">The sequence shown here is derived from an EMBL/GenBank/DDBJ whole genome shotgun (WGS) entry which is preliminary data.</text>
</comment>
<reference evidence="2 3" key="1">
    <citation type="submission" date="2023-11" db="EMBL/GenBank/DDBJ databases">
        <title>Actinomadura monticuli sp. nov., isolated from volcanic ash.</title>
        <authorList>
            <person name="Lee S.D."/>
            <person name="Yang H."/>
            <person name="Kim I.S."/>
        </authorList>
    </citation>
    <scope>NUCLEOTIDE SEQUENCE [LARGE SCALE GENOMIC DNA]</scope>
    <source>
        <strain evidence="2 3">DLS-62</strain>
    </source>
</reference>
<feature type="compositionally biased region" description="Basic residues" evidence="1">
    <location>
        <begin position="1"/>
        <end position="10"/>
    </location>
</feature>
<feature type="region of interest" description="Disordered" evidence="1">
    <location>
        <begin position="1"/>
        <end position="29"/>
    </location>
</feature>
<gene>
    <name evidence="2" type="ORF">SM611_08410</name>
</gene>
<organism evidence="2 3">
    <name type="scientific">Actinomadura monticuli</name>
    <dbReference type="NCBI Taxonomy" id="3097367"/>
    <lineage>
        <taxon>Bacteria</taxon>
        <taxon>Bacillati</taxon>
        <taxon>Actinomycetota</taxon>
        <taxon>Actinomycetes</taxon>
        <taxon>Streptosporangiales</taxon>
        <taxon>Thermomonosporaceae</taxon>
        <taxon>Actinomadura</taxon>
    </lineage>
</organism>
<evidence type="ECO:0000313" key="3">
    <source>
        <dbReference type="Proteomes" id="UP001569963"/>
    </source>
</evidence>
<name>A0ABV4Q7D8_9ACTN</name>
<dbReference type="Proteomes" id="UP001569963">
    <property type="component" value="Unassembled WGS sequence"/>
</dbReference>
<dbReference type="RefSeq" id="WP_371948534.1">
    <property type="nucleotide sequence ID" value="NZ_JAXCEI010000003.1"/>
</dbReference>
<sequence>MARRARHPGHRGIGVEGDRDRPARAGTAAVGTRQAQYREWRLRCSFWTGPKQFQPAGPSYVQRYWYLTEPRLLILDEWDTPGLDQILAKAAWA</sequence>
<evidence type="ECO:0000313" key="2">
    <source>
        <dbReference type="EMBL" id="MFA1538948.1"/>
    </source>
</evidence>
<evidence type="ECO:0000256" key="1">
    <source>
        <dbReference type="SAM" id="MobiDB-lite"/>
    </source>
</evidence>
<evidence type="ECO:0008006" key="4">
    <source>
        <dbReference type="Google" id="ProtNLM"/>
    </source>
</evidence>
<keyword evidence="3" id="KW-1185">Reference proteome</keyword>
<dbReference type="EMBL" id="JAXCEI010000003">
    <property type="protein sequence ID" value="MFA1538948.1"/>
    <property type="molecule type" value="Genomic_DNA"/>
</dbReference>
<accession>A0ABV4Q7D8</accession>